<evidence type="ECO:0000256" key="1">
    <source>
        <dbReference type="ARBA" id="ARBA00000085"/>
    </source>
</evidence>
<keyword evidence="6 12" id="KW-0418">Kinase</keyword>
<evidence type="ECO:0000259" key="11">
    <source>
        <dbReference type="PROSITE" id="PS50109"/>
    </source>
</evidence>
<accession>A0A6J4JUU2</accession>
<dbReference type="InterPro" id="IPR003594">
    <property type="entry name" value="HATPase_dom"/>
</dbReference>
<keyword evidence="7" id="KW-0067">ATP-binding</keyword>
<dbReference type="Pfam" id="PF19904">
    <property type="entry name" value="DUF6377"/>
    <property type="match status" value="1"/>
</dbReference>
<keyword evidence="4" id="KW-0808">Transferase</keyword>
<name>A0A6J4JUU2_9SPHI</name>
<protein>
    <recommendedName>
        <fullName evidence="2">histidine kinase</fullName>
        <ecNumber evidence="2">2.7.13.3</ecNumber>
    </recommendedName>
</protein>
<dbReference type="Gene3D" id="1.25.40.10">
    <property type="entry name" value="Tetratricopeptide repeat domain"/>
    <property type="match status" value="1"/>
</dbReference>
<comment type="catalytic activity">
    <reaction evidence="1">
        <text>ATP + protein L-histidine = ADP + protein N-phospho-L-histidine.</text>
        <dbReference type="EC" id="2.7.13.3"/>
    </reaction>
</comment>
<dbReference type="SMART" id="SM00387">
    <property type="entry name" value="HATPase_c"/>
    <property type="match status" value="1"/>
</dbReference>
<dbReference type="PANTHER" id="PTHR41523">
    <property type="entry name" value="TWO-COMPONENT SYSTEM SENSOR PROTEIN"/>
    <property type="match status" value="1"/>
</dbReference>
<evidence type="ECO:0000256" key="5">
    <source>
        <dbReference type="ARBA" id="ARBA00022741"/>
    </source>
</evidence>
<dbReference type="Gene3D" id="3.30.450.20">
    <property type="entry name" value="PAS domain"/>
    <property type="match status" value="1"/>
</dbReference>
<feature type="coiled-coil region" evidence="8">
    <location>
        <begin position="369"/>
        <end position="415"/>
    </location>
</feature>
<keyword evidence="3" id="KW-0597">Phosphoprotein</keyword>
<keyword evidence="9" id="KW-0812">Transmembrane</keyword>
<keyword evidence="5" id="KW-0547">Nucleotide-binding</keyword>
<dbReference type="GO" id="GO:0005524">
    <property type="term" value="F:ATP binding"/>
    <property type="evidence" value="ECO:0007669"/>
    <property type="project" value="UniProtKB-KW"/>
</dbReference>
<dbReference type="Gene3D" id="3.30.565.10">
    <property type="entry name" value="Histidine kinase-like ATPase, C-terminal domain"/>
    <property type="match status" value="1"/>
</dbReference>
<dbReference type="EC" id="2.7.13.3" evidence="2"/>
<evidence type="ECO:0000256" key="3">
    <source>
        <dbReference type="ARBA" id="ARBA00022553"/>
    </source>
</evidence>
<keyword evidence="9" id="KW-0472">Membrane</keyword>
<dbReference type="EMBL" id="CADCTQ010000364">
    <property type="protein sequence ID" value="CAA9288205.1"/>
    <property type="molecule type" value="Genomic_DNA"/>
</dbReference>
<evidence type="ECO:0000256" key="2">
    <source>
        <dbReference type="ARBA" id="ARBA00012438"/>
    </source>
</evidence>
<keyword evidence="8" id="KW-0175">Coiled coil</keyword>
<evidence type="ECO:0000256" key="10">
    <source>
        <dbReference type="SAM" id="SignalP"/>
    </source>
</evidence>
<feature type="chain" id="PRO_5026873812" description="histidine kinase" evidence="10">
    <location>
        <begin position="21"/>
        <end position="595"/>
    </location>
</feature>
<dbReference type="SUPFAM" id="SSF55874">
    <property type="entry name" value="ATPase domain of HSP90 chaperone/DNA topoisomerase II/histidine kinase"/>
    <property type="match status" value="1"/>
</dbReference>
<dbReference type="AlphaFoldDB" id="A0A6J4JUU2"/>
<dbReference type="SUPFAM" id="SSF48452">
    <property type="entry name" value="TPR-like"/>
    <property type="match status" value="1"/>
</dbReference>
<evidence type="ECO:0000256" key="7">
    <source>
        <dbReference type="ARBA" id="ARBA00022840"/>
    </source>
</evidence>
<dbReference type="GO" id="GO:0004673">
    <property type="term" value="F:protein histidine kinase activity"/>
    <property type="evidence" value="ECO:0007669"/>
    <property type="project" value="UniProtKB-EC"/>
</dbReference>
<evidence type="ECO:0000256" key="4">
    <source>
        <dbReference type="ARBA" id="ARBA00022679"/>
    </source>
</evidence>
<keyword evidence="10" id="KW-0732">Signal</keyword>
<feature type="signal peptide" evidence="10">
    <location>
        <begin position="1"/>
        <end position="20"/>
    </location>
</feature>
<reference evidence="12" key="1">
    <citation type="submission" date="2020-02" db="EMBL/GenBank/DDBJ databases">
        <authorList>
            <person name="Meier V. D."/>
        </authorList>
    </citation>
    <scope>NUCLEOTIDE SEQUENCE</scope>
    <source>
        <strain evidence="12">AVDCRST_MAG56</strain>
    </source>
</reference>
<dbReference type="InterPro" id="IPR011990">
    <property type="entry name" value="TPR-like_helical_dom_sf"/>
</dbReference>
<proteinExistence type="predicted"/>
<sequence>MTRFLPFCLLLMVAGVPAPAQDETEEWLRRLRQTIKASDRYDAEKRVRIDRLHRQSAGRRSGDPYEGYLALFEAYATFKCDSAFAYAVRLQQAARQSKDPRREAYAGVKLGFTLLSSGMFKEAFDSLRTVDLAQLPPLQRAEYYTLMARCYYDLADYNLDQVYAPLYNARAGHYLDSALVLFPDTSYQYGYYRSLRQIRTQNLNQAAGTLRELLARPGLTQHQVAVTASTLSDVYIRKTQTDTAIHLLARAAIADIRSSTKETAAAFYLATLLFRQGDVKNASTFIRKAADDASFYGSRQRKAQFGSILPLIESQKIHQVESQRNKLLTYALVVTLFLGLLIFLTTIIVRQVRKLKSQQAIIFRKNFSLQSLLREKDDLIVEKEWLLKEIHHRVKNNLQVVMSLLNSQADSLEDQASSQADKTALSAIQESQHRVQVMALIHQKLYQSDQVDRVEMPSYIREVVSYLCDSYSLAGSVRFGLDVDDIELDVTLAVPLGLIINESLINAFKYAFPGGRGGRVHLSFHRLAGTTYQLTITDDGVGLPTGYDPRRSRSLGMTLLHGFSRQLGGELSITSPPGTRISLVFEEELLVKVYA</sequence>
<dbReference type="PROSITE" id="PS50109">
    <property type="entry name" value="HIS_KIN"/>
    <property type="match status" value="1"/>
</dbReference>
<dbReference type="Pfam" id="PF02518">
    <property type="entry name" value="HATPase_c"/>
    <property type="match status" value="1"/>
</dbReference>
<dbReference type="InterPro" id="IPR036890">
    <property type="entry name" value="HATPase_C_sf"/>
</dbReference>
<dbReference type="PANTHER" id="PTHR41523:SF8">
    <property type="entry name" value="ETHYLENE RESPONSE SENSOR PROTEIN"/>
    <property type="match status" value="1"/>
</dbReference>
<dbReference type="InterPro" id="IPR045957">
    <property type="entry name" value="DUF6377"/>
</dbReference>
<organism evidence="12">
    <name type="scientific">uncultured Cytophagales bacterium</name>
    <dbReference type="NCBI Taxonomy" id="158755"/>
    <lineage>
        <taxon>Bacteria</taxon>
        <taxon>Pseudomonadati</taxon>
        <taxon>Bacteroidota</taxon>
        <taxon>Sphingobacteriia</taxon>
        <taxon>Sphingobacteriales</taxon>
        <taxon>environmental samples</taxon>
    </lineage>
</organism>
<evidence type="ECO:0000256" key="6">
    <source>
        <dbReference type="ARBA" id="ARBA00022777"/>
    </source>
</evidence>
<evidence type="ECO:0000256" key="9">
    <source>
        <dbReference type="SAM" id="Phobius"/>
    </source>
</evidence>
<evidence type="ECO:0000313" key="12">
    <source>
        <dbReference type="EMBL" id="CAA9288205.1"/>
    </source>
</evidence>
<dbReference type="InterPro" id="IPR005467">
    <property type="entry name" value="His_kinase_dom"/>
</dbReference>
<gene>
    <name evidence="12" type="ORF">AVDCRST_MAG56-4337</name>
</gene>
<evidence type="ECO:0000256" key="8">
    <source>
        <dbReference type="SAM" id="Coils"/>
    </source>
</evidence>
<feature type="transmembrane region" description="Helical" evidence="9">
    <location>
        <begin position="327"/>
        <end position="349"/>
    </location>
</feature>
<feature type="domain" description="Histidine kinase" evidence="11">
    <location>
        <begin position="389"/>
        <end position="589"/>
    </location>
</feature>
<keyword evidence="9" id="KW-1133">Transmembrane helix</keyword>